<dbReference type="EMBL" id="UYWY01020822">
    <property type="protein sequence ID" value="VDM42655.1"/>
    <property type="molecule type" value="Genomic_DNA"/>
</dbReference>
<keyword evidence="2" id="KW-1185">Reference proteome</keyword>
<dbReference type="WBParaSite" id="TCNE_0001133401-mRNA-1">
    <property type="protein sequence ID" value="TCNE_0001133401-mRNA-1"/>
    <property type="gene ID" value="TCNE_0001133401"/>
</dbReference>
<name>A0A183US64_TOXCA</name>
<proteinExistence type="predicted"/>
<dbReference type="AlphaFoldDB" id="A0A183US64"/>
<organism evidence="2 3">
    <name type="scientific">Toxocara canis</name>
    <name type="common">Canine roundworm</name>
    <dbReference type="NCBI Taxonomy" id="6265"/>
    <lineage>
        <taxon>Eukaryota</taxon>
        <taxon>Metazoa</taxon>
        <taxon>Ecdysozoa</taxon>
        <taxon>Nematoda</taxon>
        <taxon>Chromadorea</taxon>
        <taxon>Rhabditida</taxon>
        <taxon>Spirurina</taxon>
        <taxon>Ascaridomorpha</taxon>
        <taxon>Ascaridoidea</taxon>
        <taxon>Toxocaridae</taxon>
        <taxon>Toxocara</taxon>
    </lineage>
</organism>
<evidence type="ECO:0000313" key="2">
    <source>
        <dbReference type="Proteomes" id="UP000050794"/>
    </source>
</evidence>
<protein>
    <submittedName>
        <fullName evidence="3">MOR2-PAG1_N domain-containing protein</fullName>
    </submittedName>
</protein>
<reference evidence="3" key="1">
    <citation type="submission" date="2016-06" db="UniProtKB">
        <authorList>
            <consortium name="WormBaseParasite"/>
        </authorList>
    </citation>
    <scope>IDENTIFICATION</scope>
</reference>
<accession>A0A183US64</accession>
<reference evidence="1 2" key="2">
    <citation type="submission" date="2018-11" db="EMBL/GenBank/DDBJ databases">
        <authorList>
            <consortium name="Pathogen Informatics"/>
        </authorList>
    </citation>
    <scope>NUCLEOTIDE SEQUENCE [LARGE SCALE GENOMIC DNA]</scope>
</reference>
<dbReference type="Proteomes" id="UP000050794">
    <property type="component" value="Unassembled WGS sequence"/>
</dbReference>
<evidence type="ECO:0000313" key="3">
    <source>
        <dbReference type="WBParaSite" id="TCNE_0001133401-mRNA-1"/>
    </source>
</evidence>
<gene>
    <name evidence="1" type="ORF">TCNE_LOCUS11334</name>
</gene>
<evidence type="ECO:0000313" key="1">
    <source>
        <dbReference type="EMBL" id="VDM42655.1"/>
    </source>
</evidence>
<sequence>MSSFSHKTPLNVEELARKYDTQAYRYFGALIIKKSMEKVGVGISESQFWEDGTNASRLVDDAVKNYTSVVDAVFTEGNESENLDGHLLLSEWLRMCSIPLSVISRIVYVVRVLMCSEKIQVRAASAAKLRAIEGTMKPTSYEAISNELDVRLFVVTIIVILARIPYASPLQHFQLSKQSCVFTCNNTHDAHILYEIFWQAVAVLADIIRKLQKEVTIDLKQLAPQTKLLCVAVRMLDKIVPYMKDRSVETRDKGLFALLLDYLLIYYAIKITHGLLEPILRESSEQKFDDNAMFLSREYKALILRIRSMDCEASKKVCFFLSRIWLTGMSFRVGKKEALYFTLYMQIMLIEASNQEAPVEMPAVGVNVTVKELGPDLFSIRSFMQRIGLYSRGDLLSATNVILDQFLVPYLKAVVSDS</sequence>